<dbReference type="NCBIfam" id="TIGR02898">
    <property type="entry name" value="spore_YhcN_YlaJ"/>
    <property type="match status" value="1"/>
</dbReference>
<name>A0ABW0QZV9_9BACL</name>
<dbReference type="InterPro" id="IPR014247">
    <property type="entry name" value="Spore_lipoprot_YhcN/YlaJ"/>
</dbReference>
<proteinExistence type="predicted"/>
<dbReference type="RefSeq" id="WP_378110330.1">
    <property type="nucleotide sequence ID" value="NZ_JBHSNC010000010.1"/>
</dbReference>
<dbReference type="PROSITE" id="PS51257">
    <property type="entry name" value="PROKAR_LIPOPROTEIN"/>
    <property type="match status" value="1"/>
</dbReference>
<gene>
    <name evidence="1" type="ORF">ACFPQ4_03360</name>
</gene>
<dbReference type="Pfam" id="PF09580">
    <property type="entry name" value="Spore_YhcN_YlaJ"/>
    <property type="match status" value="1"/>
</dbReference>
<organism evidence="1 2">
    <name type="scientific">Cohnella yongneupensis</name>
    <dbReference type="NCBI Taxonomy" id="425006"/>
    <lineage>
        <taxon>Bacteria</taxon>
        <taxon>Bacillati</taxon>
        <taxon>Bacillota</taxon>
        <taxon>Bacilli</taxon>
        <taxon>Bacillales</taxon>
        <taxon>Paenibacillaceae</taxon>
        <taxon>Cohnella</taxon>
    </lineage>
</organism>
<dbReference type="InterPro" id="IPR019076">
    <property type="entry name" value="Spore_lipoprot_YhcN/YlaJ-like"/>
</dbReference>
<reference evidence="2" key="1">
    <citation type="journal article" date="2019" name="Int. J. Syst. Evol. Microbiol.">
        <title>The Global Catalogue of Microorganisms (GCM) 10K type strain sequencing project: providing services to taxonomists for standard genome sequencing and annotation.</title>
        <authorList>
            <consortium name="The Broad Institute Genomics Platform"/>
            <consortium name="The Broad Institute Genome Sequencing Center for Infectious Disease"/>
            <person name="Wu L."/>
            <person name="Ma J."/>
        </authorList>
    </citation>
    <scope>NUCLEOTIDE SEQUENCE [LARGE SCALE GENOMIC DNA]</scope>
    <source>
        <strain evidence="2">CGMCC 1.18578</strain>
    </source>
</reference>
<protein>
    <submittedName>
        <fullName evidence="1">YhcN/YlaJ family sporulation lipoprotein</fullName>
    </submittedName>
</protein>
<dbReference type="EMBL" id="JBHSNC010000010">
    <property type="protein sequence ID" value="MFC5528489.1"/>
    <property type="molecule type" value="Genomic_DNA"/>
</dbReference>
<evidence type="ECO:0000313" key="2">
    <source>
        <dbReference type="Proteomes" id="UP001596108"/>
    </source>
</evidence>
<comment type="caution">
    <text evidence="1">The sequence shown here is derived from an EMBL/GenBank/DDBJ whole genome shotgun (WGS) entry which is preliminary data.</text>
</comment>
<keyword evidence="2" id="KW-1185">Reference proteome</keyword>
<keyword evidence="1" id="KW-0449">Lipoprotein</keyword>
<dbReference type="Proteomes" id="UP001596108">
    <property type="component" value="Unassembled WGS sequence"/>
</dbReference>
<sequence length="199" mass="21575">MRKGLVMGTLLLSTALTVTGCLQKTGDLGNKNIRPNAVSNDGIIGTNKMRFANDQRNAMNRINGERRANNNVVGMHGNAHMQMSDIIADKVAALPGIDSAYVMMTDRNAYVAVKEQGGGMHAHSATELSGATKTKIADKVKSMSPSTENVYVTQNPDFMSRMQGFAQDVRSGHPVQGFITEFNALVERIFPAESSRSNR</sequence>
<evidence type="ECO:0000313" key="1">
    <source>
        <dbReference type="EMBL" id="MFC5528489.1"/>
    </source>
</evidence>
<accession>A0ABW0QZV9</accession>